<reference evidence="1" key="2">
    <citation type="submission" date="2013-05" db="EMBL/GenBank/DDBJ databases">
        <authorList>
            <person name="Carter J.-M."/>
            <person name="Baker S.C."/>
            <person name="Pink R."/>
            <person name="Carter D.R.F."/>
            <person name="Collins A."/>
            <person name="Tomlin J."/>
            <person name="Gibbs M."/>
            <person name="Breuker C.J."/>
        </authorList>
    </citation>
    <scope>NUCLEOTIDE SEQUENCE</scope>
    <source>
        <tissue evidence="1">Ovary</tissue>
    </source>
</reference>
<feature type="non-terminal residue" evidence="1">
    <location>
        <position position="74"/>
    </location>
</feature>
<evidence type="ECO:0000313" key="1">
    <source>
        <dbReference type="EMBL" id="JAA85403.1"/>
    </source>
</evidence>
<accession>S4P8S4</accession>
<dbReference type="EMBL" id="GAIX01007157">
    <property type="protein sequence ID" value="JAA85403.1"/>
    <property type="molecule type" value="Transcribed_RNA"/>
</dbReference>
<dbReference type="AlphaFoldDB" id="S4P8S4"/>
<proteinExistence type="predicted"/>
<organism evidence="1">
    <name type="scientific">Pararge aegeria</name>
    <name type="common">speckled wood butterfly</name>
    <dbReference type="NCBI Taxonomy" id="116150"/>
    <lineage>
        <taxon>Eukaryota</taxon>
        <taxon>Metazoa</taxon>
        <taxon>Ecdysozoa</taxon>
        <taxon>Arthropoda</taxon>
        <taxon>Hexapoda</taxon>
        <taxon>Insecta</taxon>
        <taxon>Pterygota</taxon>
        <taxon>Neoptera</taxon>
        <taxon>Endopterygota</taxon>
        <taxon>Lepidoptera</taxon>
        <taxon>Glossata</taxon>
        <taxon>Ditrysia</taxon>
        <taxon>Papilionoidea</taxon>
        <taxon>Nymphalidae</taxon>
        <taxon>Satyrinae</taxon>
        <taxon>Satyrini</taxon>
        <taxon>Parargina</taxon>
        <taxon>Pararge</taxon>
    </lineage>
</organism>
<protein>
    <submittedName>
        <fullName evidence="1">Uncharacterized protein</fullName>
    </submittedName>
</protein>
<reference evidence="1" key="1">
    <citation type="journal article" date="2013" name="BMC Genomics">
        <title>Unscrambling butterfly oogenesis.</title>
        <authorList>
            <person name="Carter J.M."/>
            <person name="Baker S.C."/>
            <person name="Pink R."/>
            <person name="Carter D.R."/>
            <person name="Collins A."/>
            <person name="Tomlin J."/>
            <person name="Gibbs M."/>
            <person name="Breuker C.J."/>
        </authorList>
    </citation>
    <scope>NUCLEOTIDE SEQUENCE</scope>
    <source>
        <tissue evidence="1">Ovary</tissue>
    </source>
</reference>
<name>S4P8S4_9NEOP</name>
<sequence length="74" mass="8947">MTSSYKIRFKFLPKYSIVPFKLLSSGQFDYTCYMLKRHCFIELCKTSILYRNESLIELYKFLVYDQECTRFAVS</sequence>